<evidence type="ECO:0000256" key="2">
    <source>
        <dbReference type="SAM" id="Phobius"/>
    </source>
</evidence>
<feature type="compositionally biased region" description="Pro residues" evidence="1">
    <location>
        <begin position="141"/>
        <end position="151"/>
    </location>
</feature>
<accession>U4LPN7</accession>
<feature type="compositionally biased region" description="Basic and acidic residues" evidence="1">
    <location>
        <begin position="77"/>
        <end position="120"/>
    </location>
</feature>
<keyword evidence="2" id="KW-0472">Membrane</keyword>
<keyword evidence="2" id="KW-1133">Transmembrane helix</keyword>
<name>U4LPN7_PYROM</name>
<proteinExistence type="predicted"/>
<feature type="compositionally biased region" description="Polar residues" evidence="1">
    <location>
        <begin position="180"/>
        <end position="190"/>
    </location>
</feature>
<gene>
    <name evidence="4" type="ORF">PCON_02631</name>
</gene>
<feature type="signal peptide" evidence="3">
    <location>
        <begin position="1"/>
        <end position="22"/>
    </location>
</feature>
<evidence type="ECO:0000256" key="3">
    <source>
        <dbReference type="SAM" id="SignalP"/>
    </source>
</evidence>
<dbReference type="EMBL" id="HF936305">
    <property type="protein sequence ID" value="CCX34131.1"/>
    <property type="molecule type" value="Genomic_DNA"/>
</dbReference>
<feature type="region of interest" description="Disordered" evidence="1">
    <location>
        <begin position="369"/>
        <end position="415"/>
    </location>
</feature>
<dbReference type="OrthoDB" id="5430633at2759"/>
<reference evidence="4 5" key="1">
    <citation type="journal article" date="2013" name="PLoS Genet.">
        <title>The genome and development-dependent transcriptomes of Pyronema confluens: a window into fungal evolution.</title>
        <authorList>
            <person name="Traeger S."/>
            <person name="Altegoer F."/>
            <person name="Freitag M."/>
            <person name="Gabaldon T."/>
            <person name="Kempken F."/>
            <person name="Kumar A."/>
            <person name="Marcet-Houben M."/>
            <person name="Poggeler S."/>
            <person name="Stajich J.E."/>
            <person name="Nowrousian M."/>
        </authorList>
    </citation>
    <scope>NUCLEOTIDE SEQUENCE [LARGE SCALE GENOMIC DNA]</scope>
    <source>
        <strain evidence="5">CBS 100304</strain>
        <tissue evidence="4">Vegetative mycelium</tissue>
    </source>
</reference>
<keyword evidence="5" id="KW-1185">Reference proteome</keyword>
<evidence type="ECO:0000256" key="1">
    <source>
        <dbReference type="SAM" id="MobiDB-lite"/>
    </source>
</evidence>
<feature type="compositionally biased region" description="Low complexity" evidence="1">
    <location>
        <begin position="152"/>
        <end position="162"/>
    </location>
</feature>
<feature type="region of interest" description="Disordered" evidence="1">
    <location>
        <begin position="261"/>
        <end position="292"/>
    </location>
</feature>
<sequence>MRFTTRYLCLLLALSFFTITYGQLLDGLAGDGDGQVCKSDEQLCTAGKDEFCCPSDKDCGSKKGQCDDKPKPTSKPEPTKDDKKPEPTSTKEEPKPSPSAESKKEDPKPSPTPEPKKEEPATTLKTSSTLSPTPTPAAANPTPPPASPPPADTTASPSNTTPGVAAVPIPTSTRSPSPTQLADSSNATTGKSTAEKIKAFFTPNVIIIIASSVGGAVIIIGALCFCCYRKRKQGRMLLAAYENPDRDPYAPIVVGGKSYGGGKRPVSETREVDFSPSVPPNAHTAPLSDRSPQAQYYDLYSPDSPAFQMTPQQPMSPLDNGDAYNNYQPGPYGAAVGQAYGAASPGYKQYQRPQRHVQEPLPAAFVPTHTRQLTPTGPMSPVSPISPDSPPRPQRGPDVYVPEQLRGAQHNNHAI</sequence>
<dbReference type="STRING" id="1076935.U4LPN7"/>
<feature type="transmembrane region" description="Helical" evidence="2">
    <location>
        <begin position="205"/>
        <end position="228"/>
    </location>
</feature>
<dbReference type="Proteomes" id="UP000018144">
    <property type="component" value="Unassembled WGS sequence"/>
</dbReference>
<feature type="compositionally biased region" description="Low complexity" evidence="1">
    <location>
        <begin position="170"/>
        <end position="179"/>
    </location>
</feature>
<keyword evidence="3" id="KW-0732">Signal</keyword>
<feature type="region of interest" description="Disordered" evidence="1">
    <location>
        <begin position="55"/>
        <end position="190"/>
    </location>
</feature>
<organism evidence="4 5">
    <name type="scientific">Pyronema omphalodes (strain CBS 100304)</name>
    <name type="common">Pyronema confluens</name>
    <dbReference type="NCBI Taxonomy" id="1076935"/>
    <lineage>
        <taxon>Eukaryota</taxon>
        <taxon>Fungi</taxon>
        <taxon>Dikarya</taxon>
        <taxon>Ascomycota</taxon>
        <taxon>Pezizomycotina</taxon>
        <taxon>Pezizomycetes</taxon>
        <taxon>Pezizales</taxon>
        <taxon>Pyronemataceae</taxon>
        <taxon>Pyronema</taxon>
    </lineage>
</organism>
<feature type="compositionally biased region" description="Basic and acidic residues" evidence="1">
    <location>
        <begin position="55"/>
        <end position="71"/>
    </location>
</feature>
<dbReference type="AlphaFoldDB" id="U4LPN7"/>
<evidence type="ECO:0000313" key="5">
    <source>
        <dbReference type="Proteomes" id="UP000018144"/>
    </source>
</evidence>
<feature type="compositionally biased region" description="Low complexity" evidence="1">
    <location>
        <begin position="121"/>
        <end position="140"/>
    </location>
</feature>
<evidence type="ECO:0000313" key="4">
    <source>
        <dbReference type="EMBL" id="CCX34131.1"/>
    </source>
</evidence>
<protein>
    <submittedName>
        <fullName evidence="4">Uncharacterized protein</fullName>
    </submittedName>
</protein>
<dbReference type="OMA" id="MMHAPSA"/>
<feature type="chain" id="PRO_5004651644" evidence="3">
    <location>
        <begin position="23"/>
        <end position="415"/>
    </location>
</feature>
<keyword evidence="2" id="KW-0812">Transmembrane</keyword>